<reference evidence="21 22" key="1">
    <citation type="submission" date="2019-12" db="EMBL/GenBank/DDBJ databases">
        <title>Nocardia macrotermitis sp. nov. and Nocardia aurantia sp. nov., isolated from the gut of the fungus growing-termite Macrotermes natalensis.</title>
        <authorList>
            <person name="Christine B."/>
            <person name="Rene B."/>
        </authorList>
    </citation>
    <scope>NUCLEOTIDE SEQUENCE [LARGE SCALE GENOMIC DNA]</scope>
    <source>
        <strain evidence="21 22">DSM 102126</strain>
    </source>
</reference>
<dbReference type="InterPro" id="IPR020045">
    <property type="entry name" value="DNA_polI_H3TH"/>
</dbReference>
<dbReference type="OrthoDB" id="9806424at2"/>
<keyword evidence="7" id="KW-0540">Nuclease</keyword>
<dbReference type="CDD" id="cd09859">
    <property type="entry name" value="PIN_53EXO"/>
    <property type="match status" value="1"/>
</dbReference>
<dbReference type="GO" id="GO:0003887">
    <property type="term" value="F:DNA-directed DNA polymerase activity"/>
    <property type="evidence" value="ECO:0007669"/>
    <property type="project" value="UniProtKB-UniRule"/>
</dbReference>
<comment type="function">
    <text evidence="15">In addition to polymerase activity, this DNA polymerase exhibits 3'-5' and 5'-3' exonuclease activity.</text>
</comment>
<proteinExistence type="inferred from homology"/>
<dbReference type="NCBIfam" id="TIGR00593">
    <property type="entry name" value="pola"/>
    <property type="match status" value="1"/>
</dbReference>
<dbReference type="InterPro" id="IPR020046">
    <property type="entry name" value="5-3_exonucl_a-hlix_arch_N"/>
</dbReference>
<dbReference type="GO" id="GO:0006302">
    <property type="term" value="P:double-strand break repair"/>
    <property type="evidence" value="ECO:0007669"/>
    <property type="project" value="TreeGrafter"/>
</dbReference>
<dbReference type="InterPro" id="IPR008918">
    <property type="entry name" value="HhH2"/>
</dbReference>
<dbReference type="SUPFAM" id="SSF47807">
    <property type="entry name" value="5' to 3' exonuclease, C-terminal subdomain"/>
    <property type="match status" value="1"/>
</dbReference>
<dbReference type="AlphaFoldDB" id="A0A6I4WAM4"/>
<dbReference type="InterPro" id="IPR002562">
    <property type="entry name" value="3'-5'_exonuclease_dom"/>
</dbReference>
<evidence type="ECO:0000259" key="18">
    <source>
        <dbReference type="SMART" id="SM00474"/>
    </source>
</evidence>
<evidence type="ECO:0000259" key="20">
    <source>
        <dbReference type="SMART" id="SM00482"/>
    </source>
</evidence>
<dbReference type="InterPro" id="IPR043502">
    <property type="entry name" value="DNA/RNA_pol_sf"/>
</dbReference>
<evidence type="ECO:0000313" key="22">
    <source>
        <dbReference type="Proteomes" id="UP000431901"/>
    </source>
</evidence>
<evidence type="ECO:0000256" key="2">
    <source>
        <dbReference type="ARBA" id="ARBA00012417"/>
    </source>
</evidence>
<evidence type="ECO:0000256" key="17">
    <source>
        <dbReference type="RuleBase" id="RU004460"/>
    </source>
</evidence>
<evidence type="ECO:0000256" key="16">
    <source>
        <dbReference type="NCBIfam" id="TIGR00593"/>
    </source>
</evidence>
<dbReference type="FunFam" id="3.40.50.1010:FF:000001">
    <property type="entry name" value="DNA polymerase I"/>
    <property type="match status" value="1"/>
</dbReference>
<evidence type="ECO:0000256" key="1">
    <source>
        <dbReference type="ARBA" id="ARBA00007705"/>
    </source>
</evidence>
<dbReference type="InterPro" id="IPR001098">
    <property type="entry name" value="DNA-dir_DNA_pol_A_palm_dom"/>
</dbReference>
<evidence type="ECO:0000256" key="13">
    <source>
        <dbReference type="ARBA" id="ARBA00023204"/>
    </source>
</evidence>
<dbReference type="InterPro" id="IPR018320">
    <property type="entry name" value="DNA_polymerase_1"/>
</dbReference>
<evidence type="ECO:0000256" key="9">
    <source>
        <dbReference type="ARBA" id="ARBA00022801"/>
    </source>
</evidence>
<keyword evidence="13 17" id="KW-0234">DNA repair</keyword>
<name>A0A6I4WAM4_9ACTN</name>
<dbReference type="Pfam" id="PF01367">
    <property type="entry name" value="5_3_exonuc"/>
    <property type="match status" value="1"/>
</dbReference>
<dbReference type="EC" id="2.7.7.7" evidence="2 16"/>
<dbReference type="RefSeq" id="WP_161102185.1">
    <property type="nucleotide sequence ID" value="NZ_JBHLYI010000017.1"/>
</dbReference>
<keyword evidence="12 17" id="KW-0238">DNA-binding</keyword>
<evidence type="ECO:0000256" key="3">
    <source>
        <dbReference type="ARBA" id="ARBA00020311"/>
    </source>
</evidence>
<dbReference type="FunFam" id="1.20.1060.10:FF:000001">
    <property type="entry name" value="DNA polymerase I"/>
    <property type="match status" value="1"/>
</dbReference>
<dbReference type="CDD" id="cd06140">
    <property type="entry name" value="DNA_polA_I_Bacillus_like_exo"/>
    <property type="match status" value="1"/>
</dbReference>
<keyword evidence="10" id="KW-0269">Exonuclease</keyword>
<dbReference type="EMBL" id="WUTW01000001">
    <property type="protein sequence ID" value="MXQ64124.1"/>
    <property type="molecule type" value="Genomic_DNA"/>
</dbReference>
<evidence type="ECO:0000256" key="11">
    <source>
        <dbReference type="ARBA" id="ARBA00022932"/>
    </source>
</evidence>
<dbReference type="PRINTS" id="PR00868">
    <property type="entry name" value="DNAPOLI"/>
</dbReference>
<dbReference type="SMART" id="SM00475">
    <property type="entry name" value="53EXOc"/>
    <property type="match status" value="1"/>
</dbReference>
<comment type="caution">
    <text evidence="21">The sequence shown here is derived from an EMBL/GenBank/DDBJ whole genome shotgun (WGS) entry which is preliminary data.</text>
</comment>
<keyword evidence="6 17" id="KW-0235">DNA replication</keyword>
<dbReference type="PANTHER" id="PTHR10133:SF27">
    <property type="entry name" value="DNA POLYMERASE NU"/>
    <property type="match status" value="1"/>
</dbReference>
<dbReference type="Gene3D" id="1.20.1060.10">
    <property type="entry name" value="Taq DNA Polymerase, Chain T, domain 4"/>
    <property type="match status" value="1"/>
</dbReference>
<keyword evidence="5 17" id="KW-0548">Nucleotidyltransferase</keyword>
<comment type="catalytic activity">
    <reaction evidence="14 17">
        <text>DNA(n) + a 2'-deoxyribonucleoside 5'-triphosphate = DNA(n+1) + diphosphate</text>
        <dbReference type="Rhea" id="RHEA:22508"/>
        <dbReference type="Rhea" id="RHEA-COMP:17339"/>
        <dbReference type="Rhea" id="RHEA-COMP:17340"/>
        <dbReference type="ChEBI" id="CHEBI:33019"/>
        <dbReference type="ChEBI" id="CHEBI:61560"/>
        <dbReference type="ChEBI" id="CHEBI:173112"/>
        <dbReference type="EC" id="2.7.7.7"/>
    </reaction>
</comment>
<keyword evidence="22" id="KW-1185">Reference proteome</keyword>
<comment type="similarity">
    <text evidence="1 17">Belongs to the DNA polymerase type-A family.</text>
</comment>
<accession>A0A6I4WAM4</accession>
<feature type="domain" description="3'-5' exonuclease" evidence="18">
    <location>
        <begin position="311"/>
        <end position="485"/>
    </location>
</feature>
<keyword evidence="11 17" id="KW-0239">DNA-directed DNA polymerase</keyword>
<evidence type="ECO:0000256" key="7">
    <source>
        <dbReference type="ARBA" id="ARBA00022722"/>
    </source>
</evidence>
<evidence type="ECO:0000256" key="15">
    <source>
        <dbReference type="ARBA" id="ARBA00053603"/>
    </source>
</evidence>
<evidence type="ECO:0000256" key="14">
    <source>
        <dbReference type="ARBA" id="ARBA00049244"/>
    </source>
</evidence>
<dbReference type="InterPro" id="IPR054690">
    <property type="entry name" value="DNA_polI_exonuclease"/>
</dbReference>
<dbReference type="InterPro" id="IPR036397">
    <property type="entry name" value="RNaseH_sf"/>
</dbReference>
<dbReference type="InterPro" id="IPR029060">
    <property type="entry name" value="PIN-like_dom_sf"/>
</dbReference>
<dbReference type="Pfam" id="PF22619">
    <property type="entry name" value="DNA_polI_exo1"/>
    <property type="match status" value="1"/>
</dbReference>
<dbReference type="GO" id="GO:0006261">
    <property type="term" value="P:DNA-templated DNA replication"/>
    <property type="evidence" value="ECO:0007669"/>
    <property type="project" value="UniProtKB-UniRule"/>
</dbReference>
<dbReference type="InterPro" id="IPR012337">
    <property type="entry name" value="RNaseH-like_sf"/>
</dbReference>
<dbReference type="GO" id="GO:0008408">
    <property type="term" value="F:3'-5' exonuclease activity"/>
    <property type="evidence" value="ECO:0007669"/>
    <property type="project" value="InterPro"/>
</dbReference>
<evidence type="ECO:0000256" key="12">
    <source>
        <dbReference type="ARBA" id="ARBA00023125"/>
    </source>
</evidence>
<evidence type="ECO:0000256" key="6">
    <source>
        <dbReference type="ARBA" id="ARBA00022705"/>
    </source>
</evidence>
<evidence type="ECO:0000259" key="19">
    <source>
        <dbReference type="SMART" id="SM00475"/>
    </source>
</evidence>
<dbReference type="CDD" id="cd08637">
    <property type="entry name" value="DNA_pol_A_pol_I_C"/>
    <property type="match status" value="1"/>
</dbReference>
<keyword evidence="8 17" id="KW-0227">DNA damage</keyword>
<dbReference type="Gene3D" id="3.30.70.370">
    <property type="match status" value="1"/>
</dbReference>
<feature type="domain" description="5'-3' exonuclease" evidence="19">
    <location>
        <begin position="9"/>
        <end position="271"/>
    </location>
</feature>
<keyword evidence="4 17" id="KW-0808">Transferase</keyword>
<dbReference type="Proteomes" id="UP000431901">
    <property type="component" value="Unassembled WGS sequence"/>
</dbReference>
<dbReference type="GO" id="GO:0008409">
    <property type="term" value="F:5'-3' exonuclease activity"/>
    <property type="evidence" value="ECO:0007669"/>
    <property type="project" value="InterPro"/>
</dbReference>
<keyword evidence="9" id="KW-0378">Hydrolase</keyword>
<dbReference type="InterPro" id="IPR036279">
    <property type="entry name" value="5-3_exonuclease_C_sf"/>
</dbReference>
<feature type="domain" description="DNA-directed DNA polymerase family A palm" evidence="20">
    <location>
        <begin position="652"/>
        <end position="859"/>
    </location>
</feature>
<organism evidence="21 22">
    <name type="scientific">Actinomadura rayongensis</name>
    <dbReference type="NCBI Taxonomy" id="1429076"/>
    <lineage>
        <taxon>Bacteria</taxon>
        <taxon>Bacillati</taxon>
        <taxon>Actinomycetota</taxon>
        <taxon>Actinomycetes</taxon>
        <taxon>Streptosporangiales</taxon>
        <taxon>Thermomonosporaceae</taxon>
        <taxon>Actinomadura</taxon>
    </lineage>
</organism>
<dbReference type="SUPFAM" id="SSF88723">
    <property type="entry name" value="PIN domain-like"/>
    <property type="match status" value="1"/>
</dbReference>
<dbReference type="FunFam" id="1.10.150.20:FF:000003">
    <property type="entry name" value="DNA polymerase I"/>
    <property type="match status" value="1"/>
</dbReference>
<dbReference type="PANTHER" id="PTHR10133">
    <property type="entry name" value="DNA POLYMERASE I"/>
    <property type="match status" value="1"/>
</dbReference>
<dbReference type="Gene3D" id="3.40.50.1010">
    <property type="entry name" value="5'-nuclease"/>
    <property type="match status" value="1"/>
</dbReference>
<dbReference type="SMART" id="SM00474">
    <property type="entry name" value="35EXOc"/>
    <property type="match status" value="1"/>
</dbReference>
<evidence type="ECO:0000256" key="10">
    <source>
        <dbReference type="ARBA" id="ARBA00022839"/>
    </source>
</evidence>
<dbReference type="FunFam" id="1.10.150.20:FF:000002">
    <property type="entry name" value="DNA polymerase I"/>
    <property type="match status" value="1"/>
</dbReference>
<evidence type="ECO:0000256" key="8">
    <source>
        <dbReference type="ARBA" id="ARBA00022763"/>
    </source>
</evidence>
<dbReference type="SUPFAM" id="SSF56672">
    <property type="entry name" value="DNA/RNA polymerases"/>
    <property type="match status" value="1"/>
</dbReference>
<dbReference type="Pfam" id="PF02739">
    <property type="entry name" value="5_3_exonuc_N"/>
    <property type="match status" value="1"/>
</dbReference>
<dbReference type="SMART" id="SM00279">
    <property type="entry name" value="HhH2"/>
    <property type="match status" value="1"/>
</dbReference>
<dbReference type="SUPFAM" id="SSF53098">
    <property type="entry name" value="Ribonuclease H-like"/>
    <property type="match status" value="1"/>
</dbReference>
<dbReference type="InterPro" id="IPR002298">
    <property type="entry name" value="DNA_polymerase_A"/>
</dbReference>
<dbReference type="InterPro" id="IPR002421">
    <property type="entry name" value="5-3_exonuclease"/>
</dbReference>
<protein>
    <recommendedName>
        <fullName evidence="3 16">DNA polymerase I</fullName>
        <ecNumber evidence="2 16">2.7.7.7</ecNumber>
    </recommendedName>
</protein>
<gene>
    <name evidence="17 21" type="primary">polA</name>
    <name evidence="21" type="ORF">GQ466_08750</name>
</gene>
<dbReference type="Gene3D" id="3.30.420.10">
    <property type="entry name" value="Ribonuclease H-like superfamily/Ribonuclease H"/>
    <property type="match status" value="1"/>
</dbReference>
<evidence type="ECO:0000313" key="21">
    <source>
        <dbReference type="EMBL" id="MXQ64124.1"/>
    </source>
</evidence>
<evidence type="ECO:0000256" key="5">
    <source>
        <dbReference type="ARBA" id="ARBA00022695"/>
    </source>
</evidence>
<dbReference type="NCBIfam" id="NF004397">
    <property type="entry name" value="PRK05755.1"/>
    <property type="match status" value="1"/>
</dbReference>
<dbReference type="SMART" id="SM00482">
    <property type="entry name" value="POLAc"/>
    <property type="match status" value="1"/>
</dbReference>
<dbReference type="CDD" id="cd09898">
    <property type="entry name" value="H3TH_53EXO"/>
    <property type="match status" value="1"/>
</dbReference>
<sequence length="896" mass="97916">MATTVPTPDKPRLLLLDGHSLAYRAFFALPVENFSTTDGQPTNAVYGFTSMLINVLRDEQPTHIAVAFDRSEPTFRHEAYVEYKAGRQKTPDEFRSQVSLIFEVLDALRIPRLSVAGFEADDIIATLSVRATAAGMQTLVVSGDRDAFQLVDENVTVLYPVRGVSELKRMDPAAVEEKYGVPPERYRELAALVGESSDNLPGVPGVGPKTAAKWLVKYGDLDTLVAKVDEIKGKAGESLREHLGDVLRNQQINKLDCDVELDAAPLDLKIGQWDRDEIHTLFDSLQFRVLRERLYASLSAVEPEAEEGFEIRLDELEPGALAAWLAENTVQGRTGVAVTGTWGRGTGELTGIALAAASGAAVRLDPVELIADDERALAAWLADPSRPKAMHEAKGPMLALYARGMELEGLTSDTALAAYLALPGQRTFDLGDLVLRYLHRELRGETEDSGQLTLDGSGEEEAARDLAVRARAVGELADVLDRDLERRGATRLLHEVELPLVRVLAGMERAGIAVDADHLAGLSASLGGQVKQEEQDAHAAVDHEFNLGSPKQVQQVLFDELGLPKTKRTKTGYTTDSEALTNLLAKSEHPVLAHILRWREVAKLKSIVDSLIPMADDAGRIHTTFNQMIAATGRLSSTDPNLQNIPIRTAEGRQIREAFVVGAGYESLLTADYSQIELRIMAHLSGDEALLEAFGSGADFHTITASRVFGLPPEQIDSELRARIKAMNYGLAYGLSAYGLSQQLRIPPDEARGLMEEYFQQFGGVRDYLEGVVAQARRDGYTETILGRRRYLPDLTSDNRQRREMAERMALNAPIQGSAADIVKVASLNVDRALRAGGFRSRMLLQVHDELVLEVAPGEADALRDLVREQMAGAYALKAPLEVSMGTGGTWQDAAH</sequence>
<dbReference type="Gene3D" id="1.10.150.20">
    <property type="entry name" value="5' to 3' exonuclease, C-terminal subdomain"/>
    <property type="match status" value="2"/>
</dbReference>
<dbReference type="GO" id="GO:0003677">
    <property type="term" value="F:DNA binding"/>
    <property type="evidence" value="ECO:0007669"/>
    <property type="project" value="UniProtKB-UniRule"/>
</dbReference>
<evidence type="ECO:0000256" key="4">
    <source>
        <dbReference type="ARBA" id="ARBA00022679"/>
    </source>
</evidence>
<dbReference type="Pfam" id="PF00476">
    <property type="entry name" value="DNA_pol_A"/>
    <property type="match status" value="1"/>
</dbReference>